<evidence type="ECO:0000256" key="2">
    <source>
        <dbReference type="ARBA" id="ARBA00023125"/>
    </source>
</evidence>
<protein>
    <recommendedName>
        <fullName evidence="5">NAC domain-containing protein</fullName>
    </recommendedName>
</protein>
<sequence>MTAPWKNPTALLCQEQCPLQPTCSNSLSAGGQAAAVVGQEAIVRFRPTDEELIFYLRLKHAGREVPIDFFKEFDVYQAYPETSRDVCGVVNGFWYAFSPRGRRVQPARSVIVAGGEQVGYWKSNTKLNPVRSADGALIGTVRSLTFHLGRQPNGTQTPWKMEYYTIPENQHAPDGSAMRLNDWVVCKLFYRERVIAIGKDEGQLGEAAKNDSGVEGR</sequence>
<dbReference type="AlphaFoldDB" id="A0A835BSX2"/>
<dbReference type="OrthoDB" id="692148at2759"/>
<keyword evidence="1" id="KW-0805">Transcription regulation</keyword>
<dbReference type="InterPro" id="IPR003441">
    <property type="entry name" value="NAC-dom"/>
</dbReference>
<dbReference type="PANTHER" id="PTHR31719:SF179">
    <property type="entry name" value="OS08G0148400 PROTEIN"/>
    <property type="match status" value="1"/>
</dbReference>
<proteinExistence type="predicted"/>
<dbReference type="EMBL" id="JACEFO010001756">
    <property type="protein sequence ID" value="KAF8708534.1"/>
    <property type="molecule type" value="Genomic_DNA"/>
</dbReference>
<dbReference type="InterPro" id="IPR036093">
    <property type="entry name" value="NAC_dom_sf"/>
</dbReference>
<evidence type="ECO:0000259" key="5">
    <source>
        <dbReference type="PROSITE" id="PS51005"/>
    </source>
</evidence>
<keyword evidence="3" id="KW-0804">Transcription</keyword>
<evidence type="ECO:0000256" key="3">
    <source>
        <dbReference type="ARBA" id="ARBA00023163"/>
    </source>
</evidence>
<dbReference type="PANTHER" id="PTHR31719">
    <property type="entry name" value="NAC TRANSCRIPTION FACTOR 56"/>
    <property type="match status" value="1"/>
</dbReference>
<keyword evidence="2" id="KW-0238">DNA-binding</keyword>
<gene>
    <name evidence="6" type="ORF">HU200_029900</name>
</gene>
<dbReference type="GO" id="GO:0006355">
    <property type="term" value="P:regulation of DNA-templated transcription"/>
    <property type="evidence" value="ECO:0007669"/>
    <property type="project" value="InterPro"/>
</dbReference>
<accession>A0A835BSX2</accession>
<dbReference type="Pfam" id="PF02365">
    <property type="entry name" value="NAM"/>
    <property type="match status" value="1"/>
</dbReference>
<feature type="domain" description="NAC" evidence="5">
    <location>
        <begin position="39"/>
        <end position="191"/>
    </location>
</feature>
<keyword evidence="4" id="KW-0539">Nucleus</keyword>
<comment type="caution">
    <text evidence="6">The sequence shown here is derived from an EMBL/GenBank/DDBJ whole genome shotgun (WGS) entry which is preliminary data.</text>
</comment>
<name>A0A835BSX2_9POAL</name>
<evidence type="ECO:0000313" key="7">
    <source>
        <dbReference type="Proteomes" id="UP000636709"/>
    </source>
</evidence>
<dbReference type="PROSITE" id="PS51005">
    <property type="entry name" value="NAC"/>
    <property type="match status" value="1"/>
</dbReference>
<keyword evidence="7" id="KW-1185">Reference proteome</keyword>
<dbReference type="Proteomes" id="UP000636709">
    <property type="component" value="Unassembled WGS sequence"/>
</dbReference>
<evidence type="ECO:0000313" key="6">
    <source>
        <dbReference type="EMBL" id="KAF8708534.1"/>
    </source>
</evidence>
<dbReference type="Gene3D" id="2.170.150.80">
    <property type="entry name" value="NAC domain"/>
    <property type="match status" value="1"/>
</dbReference>
<evidence type="ECO:0000256" key="4">
    <source>
        <dbReference type="ARBA" id="ARBA00023242"/>
    </source>
</evidence>
<reference evidence="6" key="1">
    <citation type="submission" date="2020-07" db="EMBL/GenBank/DDBJ databases">
        <title>Genome sequence and genetic diversity analysis of an under-domesticated orphan crop, white fonio (Digitaria exilis).</title>
        <authorList>
            <person name="Bennetzen J.L."/>
            <person name="Chen S."/>
            <person name="Ma X."/>
            <person name="Wang X."/>
            <person name="Yssel A.E.J."/>
            <person name="Chaluvadi S.R."/>
            <person name="Johnson M."/>
            <person name="Gangashetty P."/>
            <person name="Hamidou F."/>
            <person name="Sanogo M.D."/>
            <person name="Zwaenepoel A."/>
            <person name="Wallace J."/>
            <person name="Van De Peer Y."/>
            <person name="Van Deynze A."/>
        </authorList>
    </citation>
    <scope>NUCLEOTIDE SEQUENCE</scope>
    <source>
        <tissue evidence="6">Leaves</tissue>
    </source>
</reference>
<evidence type="ECO:0000256" key="1">
    <source>
        <dbReference type="ARBA" id="ARBA00023015"/>
    </source>
</evidence>
<dbReference type="GO" id="GO:0003677">
    <property type="term" value="F:DNA binding"/>
    <property type="evidence" value="ECO:0007669"/>
    <property type="project" value="UniProtKB-KW"/>
</dbReference>
<dbReference type="SUPFAM" id="SSF101941">
    <property type="entry name" value="NAC domain"/>
    <property type="match status" value="1"/>
</dbReference>
<organism evidence="6 7">
    <name type="scientific">Digitaria exilis</name>
    <dbReference type="NCBI Taxonomy" id="1010633"/>
    <lineage>
        <taxon>Eukaryota</taxon>
        <taxon>Viridiplantae</taxon>
        <taxon>Streptophyta</taxon>
        <taxon>Embryophyta</taxon>
        <taxon>Tracheophyta</taxon>
        <taxon>Spermatophyta</taxon>
        <taxon>Magnoliopsida</taxon>
        <taxon>Liliopsida</taxon>
        <taxon>Poales</taxon>
        <taxon>Poaceae</taxon>
        <taxon>PACMAD clade</taxon>
        <taxon>Panicoideae</taxon>
        <taxon>Panicodae</taxon>
        <taxon>Paniceae</taxon>
        <taxon>Anthephorinae</taxon>
        <taxon>Digitaria</taxon>
    </lineage>
</organism>